<accession>A0A9D1AGI5</accession>
<keyword evidence="1" id="KW-0732">Signal</keyword>
<dbReference type="AlphaFoldDB" id="A0A9D1AGI5"/>
<feature type="chain" id="PRO_5038993965" evidence="1">
    <location>
        <begin position="34"/>
        <end position="211"/>
    </location>
</feature>
<name>A0A9D1AGI5_9FIRM</name>
<comment type="caution">
    <text evidence="2">The sequence shown here is derived from an EMBL/GenBank/DDBJ whole genome shotgun (WGS) entry which is preliminary data.</text>
</comment>
<dbReference type="PROSITE" id="PS51257">
    <property type="entry name" value="PROKAR_LIPOPROTEIN"/>
    <property type="match status" value="1"/>
</dbReference>
<proteinExistence type="predicted"/>
<evidence type="ECO:0000313" key="3">
    <source>
        <dbReference type="Proteomes" id="UP000824179"/>
    </source>
</evidence>
<dbReference type="EMBL" id="DVHB01000093">
    <property type="protein sequence ID" value="HIR39815.1"/>
    <property type="molecule type" value="Genomic_DNA"/>
</dbReference>
<protein>
    <submittedName>
        <fullName evidence="2">Uncharacterized protein</fullName>
    </submittedName>
</protein>
<dbReference type="Proteomes" id="UP000824179">
    <property type="component" value="Unassembled WGS sequence"/>
</dbReference>
<evidence type="ECO:0000313" key="2">
    <source>
        <dbReference type="EMBL" id="HIR39815.1"/>
    </source>
</evidence>
<evidence type="ECO:0000256" key="1">
    <source>
        <dbReference type="SAM" id="SignalP"/>
    </source>
</evidence>
<reference evidence="2" key="2">
    <citation type="journal article" date="2021" name="PeerJ">
        <title>Extensive microbial diversity within the chicken gut microbiome revealed by metagenomics and culture.</title>
        <authorList>
            <person name="Gilroy R."/>
            <person name="Ravi A."/>
            <person name="Getino M."/>
            <person name="Pursley I."/>
            <person name="Horton D.L."/>
            <person name="Alikhan N.F."/>
            <person name="Baker D."/>
            <person name="Gharbi K."/>
            <person name="Hall N."/>
            <person name="Watson M."/>
            <person name="Adriaenssens E.M."/>
            <person name="Foster-Nyarko E."/>
            <person name="Jarju S."/>
            <person name="Secka A."/>
            <person name="Antonio M."/>
            <person name="Oren A."/>
            <person name="Chaudhuri R.R."/>
            <person name="La Ragione R."/>
            <person name="Hildebrand F."/>
            <person name="Pallen M.J."/>
        </authorList>
    </citation>
    <scope>NUCLEOTIDE SEQUENCE</scope>
    <source>
        <strain evidence="2">ChiW25-3613</strain>
    </source>
</reference>
<organism evidence="2 3">
    <name type="scientific">Candidatus Coproplasma stercoripullorum</name>
    <dbReference type="NCBI Taxonomy" id="2840751"/>
    <lineage>
        <taxon>Bacteria</taxon>
        <taxon>Bacillati</taxon>
        <taxon>Bacillota</taxon>
        <taxon>Clostridia</taxon>
        <taxon>Eubacteriales</taxon>
        <taxon>Candidatus Coproplasma</taxon>
    </lineage>
</organism>
<sequence length="211" mass="22922">MKKFTKGLMIAAIAVVSAAAALSLGACSGGSQADVTGVYLTPAELTYSNMRPGFNYYTTTFTQQELTIYEDNTYCLIVSSSTFSALVLPEEGNDAKGNERNNSIIKYYGDYTSVPNSLNPDLLEITLETPTRIVSKSDDTCYLDTSNWTDEMGEATREGEIDMSTGQVVIPEGTPNQTAEGYLSKNAFKQVVAQADTVKDQLTFISLEYGE</sequence>
<reference evidence="2" key="1">
    <citation type="submission" date="2020-10" db="EMBL/GenBank/DDBJ databases">
        <authorList>
            <person name="Gilroy R."/>
        </authorList>
    </citation>
    <scope>NUCLEOTIDE SEQUENCE</scope>
    <source>
        <strain evidence="2">ChiW25-3613</strain>
    </source>
</reference>
<feature type="signal peptide" evidence="1">
    <location>
        <begin position="1"/>
        <end position="33"/>
    </location>
</feature>
<gene>
    <name evidence="2" type="ORF">IAB90_05470</name>
</gene>